<feature type="compositionally biased region" description="Basic and acidic residues" evidence="1">
    <location>
        <begin position="91"/>
        <end position="113"/>
    </location>
</feature>
<feature type="compositionally biased region" description="Polar residues" evidence="1">
    <location>
        <begin position="38"/>
        <end position="53"/>
    </location>
</feature>
<evidence type="ECO:0000313" key="3">
    <source>
        <dbReference type="Proteomes" id="UP001497497"/>
    </source>
</evidence>
<accession>A0AAV2HU12</accession>
<comment type="caution">
    <text evidence="2">The sequence shown here is derived from an EMBL/GenBank/DDBJ whole genome shotgun (WGS) entry which is preliminary data.</text>
</comment>
<feature type="region of interest" description="Disordered" evidence="1">
    <location>
        <begin position="1"/>
        <end position="113"/>
    </location>
</feature>
<evidence type="ECO:0000313" key="2">
    <source>
        <dbReference type="EMBL" id="CAL1535596.1"/>
    </source>
</evidence>
<reference evidence="2 3" key="1">
    <citation type="submission" date="2024-04" db="EMBL/GenBank/DDBJ databases">
        <authorList>
            <consortium name="Genoscope - CEA"/>
            <person name="William W."/>
        </authorList>
    </citation>
    <scope>NUCLEOTIDE SEQUENCE [LARGE SCALE GENOMIC DNA]</scope>
</reference>
<gene>
    <name evidence="2" type="ORF">GSLYS_00009556001</name>
</gene>
<proteinExistence type="predicted"/>
<dbReference type="AlphaFoldDB" id="A0AAV2HU12"/>
<organism evidence="2 3">
    <name type="scientific">Lymnaea stagnalis</name>
    <name type="common">Great pond snail</name>
    <name type="synonym">Helix stagnalis</name>
    <dbReference type="NCBI Taxonomy" id="6523"/>
    <lineage>
        <taxon>Eukaryota</taxon>
        <taxon>Metazoa</taxon>
        <taxon>Spiralia</taxon>
        <taxon>Lophotrochozoa</taxon>
        <taxon>Mollusca</taxon>
        <taxon>Gastropoda</taxon>
        <taxon>Heterobranchia</taxon>
        <taxon>Euthyneura</taxon>
        <taxon>Panpulmonata</taxon>
        <taxon>Hygrophila</taxon>
        <taxon>Lymnaeoidea</taxon>
        <taxon>Lymnaeidae</taxon>
        <taxon>Lymnaea</taxon>
    </lineage>
</organism>
<feature type="compositionally biased region" description="Low complexity" evidence="1">
    <location>
        <begin position="1"/>
        <end position="24"/>
    </location>
</feature>
<name>A0AAV2HU12_LYMST</name>
<dbReference type="EMBL" id="CAXITT010000206">
    <property type="protein sequence ID" value="CAL1535596.1"/>
    <property type="molecule type" value="Genomic_DNA"/>
</dbReference>
<keyword evidence="3" id="KW-1185">Reference proteome</keyword>
<sequence length="113" mass="12305">MSAVDPGSPRPTSSTPSPKTGPKSIYQSAHNSPGHGTHSFTGNSNTYPPSQAPYSGGRRQDSTTDDEDDGDDDYSSPLVTPPMSSPLIKRRGSDEKRTRRRMERNVDEKGVRE</sequence>
<protein>
    <submittedName>
        <fullName evidence="2">Uncharacterized protein</fullName>
    </submittedName>
</protein>
<evidence type="ECO:0000256" key="1">
    <source>
        <dbReference type="SAM" id="MobiDB-lite"/>
    </source>
</evidence>
<feature type="non-terminal residue" evidence="2">
    <location>
        <position position="113"/>
    </location>
</feature>
<feature type="compositionally biased region" description="Acidic residues" evidence="1">
    <location>
        <begin position="63"/>
        <end position="74"/>
    </location>
</feature>
<dbReference type="Proteomes" id="UP001497497">
    <property type="component" value="Unassembled WGS sequence"/>
</dbReference>